<evidence type="ECO:0000256" key="20">
    <source>
        <dbReference type="ARBA" id="ARBA00023136"/>
    </source>
</evidence>
<feature type="domain" description="Penicillin-binding protein OB-like" evidence="31">
    <location>
        <begin position="317"/>
        <end position="428"/>
    </location>
</feature>
<keyword evidence="10" id="KW-0121">Carboxypeptidase</keyword>
<evidence type="ECO:0000256" key="24">
    <source>
        <dbReference type="ARBA" id="ARBA00034000"/>
    </source>
</evidence>
<evidence type="ECO:0000259" key="30">
    <source>
        <dbReference type="Pfam" id="PF00912"/>
    </source>
</evidence>
<evidence type="ECO:0000256" key="26">
    <source>
        <dbReference type="ARBA" id="ARBA00049902"/>
    </source>
</evidence>
<feature type="transmembrane region" description="Helical" evidence="28">
    <location>
        <begin position="7"/>
        <end position="29"/>
    </location>
</feature>
<evidence type="ECO:0000256" key="12">
    <source>
        <dbReference type="ARBA" id="ARBA00022676"/>
    </source>
</evidence>
<evidence type="ECO:0000256" key="18">
    <source>
        <dbReference type="ARBA" id="ARBA00022984"/>
    </source>
</evidence>
<evidence type="ECO:0000256" key="6">
    <source>
        <dbReference type="ARBA" id="ARBA00012448"/>
    </source>
</evidence>
<evidence type="ECO:0000256" key="9">
    <source>
        <dbReference type="ARBA" id="ARBA00022519"/>
    </source>
</evidence>
<dbReference type="GO" id="GO:0046677">
    <property type="term" value="P:response to antibiotic"/>
    <property type="evidence" value="ECO:0007669"/>
    <property type="project" value="UniProtKB-KW"/>
</dbReference>
<evidence type="ECO:0000259" key="31">
    <source>
        <dbReference type="Pfam" id="PF17092"/>
    </source>
</evidence>
<dbReference type="InterPro" id="IPR036950">
    <property type="entry name" value="PBP_transglycosylase"/>
</dbReference>
<keyword evidence="13" id="KW-0808">Transferase</keyword>
<keyword evidence="14 28" id="KW-0812">Transmembrane</keyword>
<dbReference type="GO" id="GO:0009002">
    <property type="term" value="F:serine-type D-Ala-D-Ala carboxypeptidase activity"/>
    <property type="evidence" value="ECO:0007669"/>
    <property type="project" value="UniProtKB-EC"/>
</dbReference>
<evidence type="ECO:0000256" key="25">
    <source>
        <dbReference type="ARBA" id="ARBA00044770"/>
    </source>
</evidence>
<evidence type="ECO:0000256" key="7">
    <source>
        <dbReference type="ARBA" id="ARBA00018638"/>
    </source>
</evidence>
<keyword evidence="18" id="KW-0573">Peptidoglycan synthesis</keyword>
<accession>A0AAP6Y888</accession>
<dbReference type="PANTHER" id="PTHR32282">
    <property type="entry name" value="BINDING PROTEIN TRANSPEPTIDASE, PUTATIVE-RELATED"/>
    <property type="match status" value="1"/>
</dbReference>
<evidence type="ECO:0000256" key="5">
    <source>
        <dbReference type="ARBA" id="ARBA00007739"/>
    </source>
</evidence>
<dbReference type="GO" id="GO:0008955">
    <property type="term" value="F:peptidoglycan glycosyltransferase activity"/>
    <property type="evidence" value="ECO:0007669"/>
    <property type="project" value="UniProtKB-EC"/>
</dbReference>
<evidence type="ECO:0000256" key="28">
    <source>
        <dbReference type="SAM" id="Phobius"/>
    </source>
</evidence>
<evidence type="ECO:0000256" key="23">
    <source>
        <dbReference type="ARBA" id="ARBA00023316"/>
    </source>
</evidence>
<dbReference type="SUPFAM" id="SSF53955">
    <property type="entry name" value="Lysozyme-like"/>
    <property type="match status" value="1"/>
</dbReference>
<dbReference type="GO" id="GO:0071555">
    <property type="term" value="P:cell wall organization"/>
    <property type="evidence" value="ECO:0007669"/>
    <property type="project" value="UniProtKB-KW"/>
</dbReference>
<evidence type="ECO:0000256" key="14">
    <source>
        <dbReference type="ARBA" id="ARBA00022692"/>
    </source>
</evidence>
<evidence type="ECO:0000256" key="11">
    <source>
        <dbReference type="ARBA" id="ARBA00022670"/>
    </source>
</evidence>
<comment type="catalytic activity">
    <reaction evidence="24">
        <text>Preferential cleavage: (Ac)2-L-Lys-D-Ala-|-D-Ala. Also transpeptidation of peptidyl-alanyl moieties that are N-acyl substituents of D-alanine.</text>
        <dbReference type="EC" id="3.4.16.4"/>
    </reaction>
</comment>
<keyword evidence="9" id="KW-0997">Cell inner membrane</keyword>
<comment type="function">
    <text evidence="1">Cell wall formation. Synthesis of cross-linked peptidoglycan from the lipid intermediates. The enzyme has a penicillin-insensitive transglycosylase N-terminal domain (formation of linear glycan strands) and a penicillin-sensitive transpeptidase C-terminal domain (cross-linking of the peptide subunits).</text>
</comment>
<evidence type="ECO:0000256" key="16">
    <source>
        <dbReference type="ARBA" id="ARBA00022960"/>
    </source>
</evidence>
<keyword evidence="22" id="KW-0511">Multifunctional enzyme</keyword>
<name>A0AAP6Y888_9GAMM</name>
<comment type="similarity">
    <text evidence="5">In the N-terminal section; belongs to the glycosyltransferase 51 family.</text>
</comment>
<comment type="caution">
    <text evidence="32">The sequence shown here is derived from an EMBL/GenBank/DDBJ whole genome shotgun (WGS) entry which is preliminary data.</text>
</comment>
<evidence type="ECO:0000256" key="19">
    <source>
        <dbReference type="ARBA" id="ARBA00022989"/>
    </source>
</evidence>
<evidence type="ECO:0000256" key="22">
    <source>
        <dbReference type="ARBA" id="ARBA00023268"/>
    </source>
</evidence>
<evidence type="ECO:0000256" key="1">
    <source>
        <dbReference type="ARBA" id="ARBA00002624"/>
    </source>
</evidence>
<dbReference type="InterPro" id="IPR012338">
    <property type="entry name" value="Beta-lactam/transpept-like"/>
</dbReference>
<dbReference type="InterPro" id="IPR001460">
    <property type="entry name" value="PCN-bd_Tpept"/>
</dbReference>
<keyword evidence="21" id="KW-0046">Antibiotic resistance</keyword>
<evidence type="ECO:0000256" key="2">
    <source>
        <dbReference type="ARBA" id="ARBA00004249"/>
    </source>
</evidence>
<keyword evidence="20 28" id="KW-0472">Membrane</keyword>
<comment type="subcellular location">
    <subcellularLocation>
        <location evidence="2">Cell inner membrane</location>
        <topology evidence="2">Single-pass type II membrane protein</topology>
    </subcellularLocation>
</comment>
<dbReference type="GO" id="GO:0030288">
    <property type="term" value="C:outer membrane-bounded periplasmic space"/>
    <property type="evidence" value="ECO:0007669"/>
    <property type="project" value="TreeGrafter"/>
</dbReference>
<dbReference type="Proteomes" id="UP000549590">
    <property type="component" value="Unassembled WGS sequence"/>
</dbReference>
<evidence type="ECO:0000256" key="3">
    <source>
        <dbReference type="ARBA" id="ARBA00004752"/>
    </source>
</evidence>
<dbReference type="GO" id="GO:0008658">
    <property type="term" value="F:penicillin binding"/>
    <property type="evidence" value="ECO:0007669"/>
    <property type="project" value="InterPro"/>
</dbReference>
<comment type="catalytic activity">
    <reaction evidence="26">
        <text>[GlcNAc-(1-&gt;4)-Mur2Ac(oyl-L-Ala-gamma-D-Glu-L-Lys-D-Ala-D-Ala)](n)-di-trans,octa-cis-undecaprenyl diphosphate + beta-D-GlcNAc-(1-&gt;4)-Mur2Ac(oyl-L-Ala-gamma-D-Glu-L-Lys-D-Ala-D-Ala)-di-trans,octa-cis-undecaprenyl diphosphate = [GlcNAc-(1-&gt;4)-Mur2Ac(oyl-L-Ala-gamma-D-Glu-L-Lys-D-Ala-D-Ala)](n+1)-di-trans,octa-cis-undecaprenyl diphosphate + di-trans,octa-cis-undecaprenyl diphosphate + H(+)</text>
        <dbReference type="Rhea" id="RHEA:23708"/>
        <dbReference type="Rhea" id="RHEA-COMP:9602"/>
        <dbReference type="Rhea" id="RHEA-COMP:9603"/>
        <dbReference type="ChEBI" id="CHEBI:15378"/>
        <dbReference type="ChEBI" id="CHEBI:58405"/>
        <dbReference type="ChEBI" id="CHEBI:60033"/>
        <dbReference type="ChEBI" id="CHEBI:78435"/>
        <dbReference type="EC" id="2.4.99.28"/>
    </reaction>
</comment>
<dbReference type="Pfam" id="PF00905">
    <property type="entry name" value="Transpeptidase"/>
    <property type="match status" value="1"/>
</dbReference>
<dbReference type="NCBIfam" id="TIGR02074">
    <property type="entry name" value="PBP_1a_fam"/>
    <property type="match status" value="1"/>
</dbReference>
<dbReference type="Pfam" id="PF00912">
    <property type="entry name" value="Transgly"/>
    <property type="match status" value="1"/>
</dbReference>
<dbReference type="EMBL" id="JABBYB010000010">
    <property type="protein sequence ID" value="NMP04154.1"/>
    <property type="molecule type" value="Genomic_DNA"/>
</dbReference>
<dbReference type="InterPro" id="IPR023346">
    <property type="entry name" value="Lysozyme-like_dom_sf"/>
</dbReference>
<dbReference type="GO" id="GO:0005886">
    <property type="term" value="C:plasma membrane"/>
    <property type="evidence" value="ECO:0007669"/>
    <property type="project" value="UniProtKB-SubCell"/>
</dbReference>
<proteinExistence type="inferred from homology"/>
<evidence type="ECO:0000256" key="21">
    <source>
        <dbReference type="ARBA" id="ARBA00023251"/>
    </source>
</evidence>
<dbReference type="AlphaFoldDB" id="A0AAP6Y888"/>
<dbReference type="Pfam" id="PF17092">
    <property type="entry name" value="PCB_OB"/>
    <property type="match status" value="1"/>
</dbReference>
<reference evidence="32 33" key="1">
    <citation type="submission" date="2020-04" db="EMBL/GenBank/DDBJ databases">
        <title>Genome sequencing and assembly of Pseudoalteromonas arctica.</title>
        <authorList>
            <person name="Cook G.M."/>
        </authorList>
    </citation>
    <scope>NUCLEOTIDE SEQUENCE [LARGE SCALE GENOMIC DNA]</scope>
    <source>
        <strain evidence="32 33">NEC-BIFX-2020_001</strain>
    </source>
</reference>
<comment type="pathway">
    <text evidence="3">Cell wall biogenesis; peptidoglycan biosynthesis.</text>
</comment>
<dbReference type="RefSeq" id="WP_169044920.1">
    <property type="nucleotide sequence ID" value="NZ_JABBYB010000010.1"/>
</dbReference>
<dbReference type="InterPro" id="IPR031376">
    <property type="entry name" value="PCB_OB"/>
</dbReference>
<evidence type="ECO:0000256" key="27">
    <source>
        <dbReference type="ARBA" id="ARBA00060592"/>
    </source>
</evidence>
<evidence type="ECO:0000256" key="8">
    <source>
        <dbReference type="ARBA" id="ARBA00022475"/>
    </source>
</evidence>
<keyword evidence="15" id="KW-0378">Hydrolase</keyword>
<evidence type="ECO:0000313" key="32">
    <source>
        <dbReference type="EMBL" id="NMP04154.1"/>
    </source>
</evidence>
<feature type="domain" description="Penicillin-binding protein transpeptidase" evidence="29">
    <location>
        <begin position="431"/>
        <end position="707"/>
    </location>
</feature>
<evidence type="ECO:0000256" key="10">
    <source>
        <dbReference type="ARBA" id="ARBA00022645"/>
    </source>
</evidence>
<dbReference type="Gene3D" id="1.10.3810.10">
    <property type="entry name" value="Biosynthetic peptidoglycan transglycosylase-like"/>
    <property type="match status" value="1"/>
</dbReference>
<dbReference type="PANTHER" id="PTHR32282:SF27">
    <property type="entry name" value="PENICILLIN-BINDING PROTEIN 1A"/>
    <property type="match status" value="1"/>
</dbReference>
<dbReference type="InterPro" id="IPR001264">
    <property type="entry name" value="Glyco_trans_51"/>
</dbReference>
<keyword evidence="23" id="KW-0961">Cell wall biogenesis/degradation</keyword>
<evidence type="ECO:0000256" key="13">
    <source>
        <dbReference type="ARBA" id="ARBA00022679"/>
    </source>
</evidence>
<evidence type="ECO:0000256" key="17">
    <source>
        <dbReference type="ARBA" id="ARBA00022968"/>
    </source>
</evidence>
<dbReference type="EC" id="3.4.16.4" evidence="6"/>
<comment type="pathway">
    <text evidence="27">Glycan biosynthesis.</text>
</comment>
<dbReference type="GO" id="GO:0008360">
    <property type="term" value="P:regulation of cell shape"/>
    <property type="evidence" value="ECO:0007669"/>
    <property type="project" value="UniProtKB-KW"/>
</dbReference>
<dbReference type="GO" id="GO:0009252">
    <property type="term" value="P:peptidoglycan biosynthetic process"/>
    <property type="evidence" value="ECO:0007669"/>
    <property type="project" value="UniProtKB-KW"/>
</dbReference>
<gene>
    <name evidence="32" type="ORF">HHE94_15725</name>
</gene>
<dbReference type="InterPro" id="IPR050396">
    <property type="entry name" value="Glycosyltr_51/Transpeptidase"/>
</dbReference>
<keyword evidence="19 28" id="KW-1133">Transmembrane helix</keyword>
<comment type="similarity">
    <text evidence="4">In the C-terminal section; belongs to the transpeptidase family.</text>
</comment>
<organism evidence="32 33">
    <name type="scientific">Pseudoalteromonas arctica</name>
    <dbReference type="NCBI Taxonomy" id="394751"/>
    <lineage>
        <taxon>Bacteria</taxon>
        <taxon>Pseudomonadati</taxon>
        <taxon>Pseudomonadota</taxon>
        <taxon>Gammaproteobacteria</taxon>
        <taxon>Alteromonadales</taxon>
        <taxon>Pseudoalteromonadaceae</taxon>
        <taxon>Pseudoalteromonas</taxon>
    </lineage>
</organism>
<sequence length="830" mass="92240">MILLKRTLQFFIICVLIGLITLISLYYYVKPDIPSVQVLKDVQLQTPMQVFTKDGLLINQFGEKRRIPVTIDEIPQTLINAFLATEDNRFYDHIGIDPIGIVRSAVVLISTGEKKQGASTITMQLARNFFLTREKAYIRKVKEIFIALHIEGVLTKDEILELYLNKIELGNRAFGIGAAAQVYYGKELKDLTLAQMAMIAGLPKAPSALNPIRNPTRAKARRNVVLGRLLTEDYITQEQYNEATSQPITAYFHGAEINLYAPYISEMVRAEMVSRYGVDKAYNSGFKIFTSVESKVQKAAQNALVNNLHSYDMRHGFRGPTDVLWNPETQPALTEQQILNKLQSVNELGTLKVAAVLSVNNKTATVLLKNGEQTTLSWDSLKWARKYITRYRQSFAPKAATDILTPGMQIWVRQNEDNSYLLSQIPEASSAIVSLDPQDGRIKAIVGGYSFEQSQYNRAIQAKRQVGSNIKPFIYSAALEKGYTLASILNDAPINQWDKSQGVAWRPKNSPAVYNGPIRIRRALAQSKNVISVRLLRGVGLQRTADHLLKFGFKDADINRSESLALGSASITPLELARGMSTFANGGHLIEPYFISEIQDAYGNVLFKANPALACDEEPLPINNALSMHNSDDEMEQTKKCAPRIISKQNAFLIADAMNSAIWGGGSWAHKTGWSGTGWRAQALDRRDISGKTGTTNDSVDTWFSGFNSNVMTSVWVGFDNPGNALGRSTYNNNLDSSQISGAESGAKTAQPAWVEFMKAALEGKPEAPIEPPEGLVSIRIDLATGLLSHKNDYTSRFEYFEKGTAPTKYVLSQPNDIFEEDTKTEEELF</sequence>
<dbReference type="FunFam" id="1.10.3810.10:FF:000003">
    <property type="entry name" value="Penicillin-binding protein 1a"/>
    <property type="match status" value="1"/>
</dbReference>
<dbReference type="GO" id="GO:0006508">
    <property type="term" value="P:proteolysis"/>
    <property type="evidence" value="ECO:0007669"/>
    <property type="project" value="UniProtKB-KW"/>
</dbReference>
<evidence type="ECO:0000256" key="15">
    <source>
        <dbReference type="ARBA" id="ARBA00022801"/>
    </source>
</evidence>
<keyword evidence="11" id="KW-0645">Protease</keyword>
<keyword evidence="16" id="KW-0133">Cell shape</keyword>
<evidence type="ECO:0000259" key="29">
    <source>
        <dbReference type="Pfam" id="PF00905"/>
    </source>
</evidence>
<protein>
    <recommendedName>
        <fullName evidence="7">Penicillin-binding protein 1A</fullName>
        <ecNumber evidence="25">2.4.99.28</ecNumber>
        <ecNumber evidence="6">3.4.16.4</ecNumber>
    </recommendedName>
</protein>
<evidence type="ECO:0000256" key="4">
    <source>
        <dbReference type="ARBA" id="ARBA00007090"/>
    </source>
</evidence>
<dbReference type="SUPFAM" id="SSF56601">
    <property type="entry name" value="beta-lactamase/transpeptidase-like"/>
    <property type="match status" value="1"/>
</dbReference>
<keyword evidence="12" id="KW-0328">Glycosyltransferase</keyword>
<dbReference type="Gene3D" id="3.40.710.10">
    <property type="entry name" value="DD-peptidase/beta-lactamase superfamily"/>
    <property type="match status" value="1"/>
</dbReference>
<keyword evidence="17" id="KW-0735">Signal-anchor</keyword>
<evidence type="ECO:0000313" key="33">
    <source>
        <dbReference type="Proteomes" id="UP000549590"/>
    </source>
</evidence>
<feature type="domain" description="Glycosyl transferase family 51" evidence="30">
    <location>
        <begin position="56"/>
        <end position="229"/>
    </location>
</feature>
<keyword evidence="8" id="KW-1003">Cell membrane</keyword>
<dbReference type="EC" id="2.4.99.28" evidence="25"/>